<dbReference type="InterPro" id="IPR051476">
    <property type="entry name" value="Bac_ResReg_Asp_Phosphatase"/>
</dbReference>
<evidence type="ECO:0000256" key="2">
    <source>
        <dbReference type="ARBA" id="ARBA00022490"/>
    </source>
</evidence>
<evidence type="ECO:0000256" key="4">
    <source>
        <dbReference type="ARBA" id="ARBA00022803"/>
    </source>
</evidence>
<dbReference type="PANTHER" id="PTHR46630">
    <property type="entry name" value="TETRATRICOPEPTIDE REPEAT PROTEIN 29"/>
    <property type="match status" value="1"/>
</dbReference>
<dbReference type="SUPFAM" id="SSF48452">
    <property type="entry name" value="TPR-like"/>
    <property type="match status" value="2"/>
</dbReference>
<evidence type="ECO:0000256" key="5">
    <source>
        <dbReference type="ARBA" id="ARBA00038253"/>
    </source>
</evidence>
<keyword evidence="3" id="KW-0677">Repeat</keyword>
<keyword evidence="4" id="KW-0802">TPR repeat</keyword>
<comment type="similarity">
    <text evidence="5">Belongs to the Rap family.</text>
</comment>
<comment type="caution">
    <text evidence="6">The sequence shown here is derived from an EMBL/GenBank/DDBJ whole genome shotgun (WGS) entry which is preliminary data.</text>
</comment>
<dbReference type="GO" id="GO:0005737">
    <property type="term" value="C:cytoplasm"/>
    <property type="evidence" value="ECO:0007669"/>
    <property type="project" value="UniProtKB-SubCell"/>
</dbReference>
<dbReference type="Proteomes" id="UP000031599">
    <property type="component" value="Unassembled WGS sequence"/>
</dbReference>
<dbReference type="InterPro" id="IPR011990">
    <property type="entry name" value="TPR-like_helical_dom_sf"/>
</dbReference>
<keyword evidence="2" id="KW-0963">Cytoplasm</keyword>
<evidence type="ECO:0000313" key="7">
    <source>
        <dbReference type="Proteomes" id="UP000031599"/>
    </source>
</evidence>
<name>A0A0C1ZM24_9BACT</name>
<evidence type="ECO:0000313" key="6">
    <source>
        <dbReference type="EMBL" id="KIG11933.1"/>
    </source>
</evidence>
<accession>A0A0C1ZM24</accession>
<proteinExistence type="inferred from homology"/>
<evidence type="ECO:0000256" key="3">
    <source>
        <dbReference type="ARBA" id="ARBA00022737"/>
    </source>
</evidence>
<evidence type="ECO:0000256" key="1">
    <source>
        <dbReference type="ARBA" id="ARBA00004496"/>
    </source>
</evidence>
<dbReference type="AlphaFoldDB" id="A0A0C1ZM24"/>
<comment type="subcellular location">
    <subcellularLocation>
        <location evidence="1">Cytoplasm</location>
    </subcellularLocation>
</comment>
<sequence length="550" mass="60217">MTEAEDADVAANDERELERLLRFLTRPRLDFGLALALFVDPAVARDMRARATKLALEQGCNVATLDLARVGAEGDIIQHLRDQLEHADAVFVHALDRQLEDTLGHPLHSAALVNLNHRRDQLPELLSGRVVLWVSKRLYPRLAKIAWDLLEVSLTRVEFDRVAPTAIEPAPLEGAPAWFEFVGKAQLPKYGELARAWLNRANAATDPRAEAEAAAVAATLLVSTVDFDSAQAQLERATARFEQLGDLASAASQRARLADLLGYRGFHDRAEAQARAAVGLAHTAGNWATEAQCRQILADTLRRRSQWEESATTLSELAADSEARGDASNLAIALAKSGALFTAHDQFERAEATFQQASDLFAELGDDANWASARNSLADLRLAQGRLDEARRLYIEEVAPVVERLGDERQLAILRGRVARIHAKQGELDAALQILRDEELPVFERLNDKVSALGTKMIIADVLTQKGDLDAAATLFDDVANGARALSNPALELVATLHAAALHEQRARLKSALTRYEAANHLANHLGVPRDPELEQALTRLRPPPTPTDN</sequence>
<dbReference type="RefSeq" id="WP_146662550.1">
    <property type="nucleotide sequence ID" value="NZ_JMCC02000163.1"/>
</dbReference>
<gene>
    <name evidence="6" type="ORF">DB30_02268</name>
</gene>
<reference evidence="6 7" key="1">
    <citation type="submission" date="2014-12" db="EMBL/GenBank/DDBJ databases">
        <title>Genome assembly of Enhygromyxa salina DSM 15201.</title>
        <authorList>
            <person name="Sharma G."/>
            <person name="Subramanian S."/>
        </authorList>
    </citation>
    <scope>NUCLEOTIDE SEQUENCE [LARGE SCALE GENOMIC DNA]</scope>
    <source>
        <strain evidence="6 7">DSM 15201</strain>
    </source>
</reference>
<dbReference type="PANTHER" id="PTHR46630:SF1">
    <property type="entry name" value="TETRATRICOPEPTIDE REPEAT PROTEIN 29"/>
    <property type="match status" value="1"/>
</dbReference>
<protein>
    <submittedName>
        <fullName evidence="6">TPR repeat protein</fullName>
    </submittedName>
</protein>
<dbReference type="EMBL" id="JMCC02000163">
    <property type="protein sequence ID" value="KIG11933.1"/>
    <property type="molecule type" value="Genomic_DNA"/>
</dbReference>
<organism evidence="6 7">
    <name type="scientific">Enhygromyxa salina</name>
    <dbReference type="NCBI Taxonomy" id="215803"/>
    <lineage>
        <taxon>Bacteria</taxon>
        <taxon>Pseudomonadati</taxon>
        <taxon>Myxococcota</taxon>
        <taxon>Polyangia</taxon>
        <taxon>Nannocystales</taxon>
        <taxon>Nannocystaceae</taxon>
        <taxon>Enhygromyxa</taxon>
    </lineage>
</organism>
<dbReference type="Gene3D" id="1.25.40.10">
    <property type="entry name" value="Tetratricopeptide repeat domain"/>
    <property type="match status" value="2"/>
</dbReference>